<evidence type="ECO:0000313" key="2">
    <source>
        <dbReference type="EMBL" id="EKF52514.1"/>
    </source>
</evidence>
<name>K2PQC7_9LACT</name>
<proteinExistence type="predicted"/>
<evidence type="ECO:0000313" key="3">
    <source>
        <dbReference type="Proteomes" id="UP000006787"/>
    </source>
</evidence>
<feature type="transmembrane region" description="Helical" evidence="1">
    <location>
        <begin position="373"/>
        <end position="394"/>
    </location>
</feature>
<feature type="transmembrane region" description="Helical" evidence="1">
    <location>
        <begin position="36"/>
        <end position="59"/>
    </location>
</feature>
<feature type="transmembrane region" description="Helical" evidence="1">
    <location>
        <begin position="116"/>
        <end position="134"/>
    </location>
</feature>
<protein>
    <submittedName>
        <fullName evidence="2">Membrane protein</fullName>
    </submittedName>
</protein>
<feature type="transmembrane region" description="Helical" evidence="1">
    <location>
        <begin position="334"/>
        <end position="353"/>
    </location>
</feature>
<feature type="transmembrane region" description="Helical" evidence="1">
    <location>
        <begin position="140"/>
        <end position="156"/>
    </location>
</feature>
<feature type="transmembrane region" description="Helical" evidence="1">
    <location>
        <begin position="163"/>
        <end position="192"/>
    </location>
</feature>
<dbReference type="PATRIC" id="fig|1231377.3.peg.88"/>
<feature type="transmembrane region" description="Helical" evidence="1">
    <location>
        <begin position="270"/>
        <end position="288"/>
    </location>
</feature>
<reference evidence="2 3" key="1">
    <citation type="journal article" date="2012" name="J. Bacteriol.">
        <title>Genome Sequence of the Bacteriocin-Producing Strain Lactococcus garvieae DCC43.</title>
        <authorList>
            <person name="Gabrielsen C."/>
            <person name="Brede D.A."/>
            <person name="Hernandez P.E."/>
            <person name="Nes I.F."/>
            <person name="Diep D.B."/>
        </authorList>
    </citation>
    <scope>NUCLEOTIDE SEQUENCE [LARGE SCALE GENOMIC DNA]</scope>
    <source>
        <strain evidence="2 3">DCC43</strain>
    </source>
</reference>
<dbReference type="RefSeq" id="WP_003134489.1">
    <property type="nucleotide sequence ID" value="NZ_AMQS01000001.1"/>
</dbReference>
<evidence type="ECO:0000256" key="1">
    <source>
        <dbReference type="SAM" id="Phobius"/>
    </source>
</evidence>
<keyword evidence="1" id="KW-1133">Transmembrane helix</keyword>
<dbReference type="AlphaFoldDB" id="K2PQC7"/>
<organism evidence="2 3">
    <name type="scientific">Lactococcus garvieae DCC43</name>
    <dbReference type="NCBI Taxonomy" id="1231377"/>
    <lineage>
        <taxon>Bacteria</taxon>
        <taxon>Bacillati</taxon>
        <taxon>Bacillota</taxon>
        <taxon>Bacilli</taxon>
        <taxon>Lactobacillales</taxon>
        <taxon>Streptococcaceae</taxon>
        <taxon>Lactococcus</taxon>
    </lineage>
</organism>
<comment type="caution">
    <text evidence="2">The sequence shown here is derived from an EMBL/GenBank/DDBJ whole genome shotgun (WGS) entry which is preliminary data.</text>
</comment>
<sequence>MIKILFLRDLRFRADYLRNILKETFSYIPSKWIKILCSWLAFLQLTITFFGIFFLAIFSIYSKKIYIEMIMFINCYMDLLLINNRSLLYRENSRKTFIFKLSLNKIIFHIMKKTDLLLWFSIFSFLISTSYLFFTDISPVHILSAIVIIISSLNLLKNNNSKLYFTLASILAGITTIISLKDSLIEIIHYILESKTSLISSILSNAPLYDSYKIVITVLFIYSILFESINTLFFNKCLTPIKIKERYSFILFPHFFNLNMRGIKNYIFDNLYSFLITQIVSFLVYISIVYVSNIFLLPELLFILIQIIFFMHTSELENTYKRFLMLAANKNEKNIILSSFSTFILSFSIRFYFLLFLNIPYIFINYLYIDNKVYLILSLLPSILIQLTQENTLLDDYKSIAIDKNINLKIPYNKFLYLSTLVFLGMIQFYIINEQANFSRTAFMIVYLLTVYSIIIFMMIKLLLKNKKIHFNEIKVK</sequence>
<accession>K2PQC7</accession>
<feature type="transmembrane region" description="Helical" evidence="1">
    <location>
        <begin position="65"/>
        <end position="82"/>
    </location>
</feature>
<keyword evidence="1" id="KW-0812">Transmembrane</keyword>
<dbReference type="Proteomes" id="UP000006787">
    <property type="component" value="Unassembled WGS sequence"/>
</dbReference>
<gene>
    <name evidence="2" type="primary">garX</name>
    <name evidence="2" type="ORF">C426_0089</name>
</gene>
<feature type="transmembrane region" description="Helical" evidence="1">
    <location>
        <begin position="444"/>
        <end position="464"/>
    </location>
</feature>
<keyword evidence="1" id="KW-0472">Membrane</keyword>
<feature type="transmembrane region" description="Helical" evidence="1">
    <location>
        <begin position="294"/>
        <end position="313"/>
    </location>
</feature>
<feature type="transmembrane region" description="Helical" evidence="1">
    <location>
        <begin position="415"/>
        <end position="432"/>
    </location>
</feature>
<dbReference type="EMBL" id="AMQS01000001">
    <property type="protein sequence ID" value="EKF52514.1"/>
    <property type="molecule type" value="Genomic_DNA"/>
</dbReference>
<feature type="transmembrane region" description="Helical" evidence="1">
    <location>
        <begin position="212"/>
        <end position="234"/>
    </location>
</feature>